<dbReference type="PaxDb" id="65489-OBART09G05860.1"/>
<reference evidence="1" key="1">
    <citation type="journal article" date="2009" name="Rice">
        <title>De Novo Next Generation Sequencing of Plant Genomes.</title>
        <authorList>
            <person name="Rounsley S."/>
            <person name="Marri P.R."/>
            <person name="Yu Y."/>
            <person name="He R."/>
            <person name="Sisneros N."/>
            <person name="Goicoechea J.L."/>
            <person name="Lee S.J."/>
            <person name="Angelova A."/>
            <person name="Kudrna D."/>
            <person name="Luo M."/>
            <person name="Affourtit J."/>
            <person name="Desany B."/>
            <person name="Knight J."/>
            <person name="Niazi F."/>
            <person name="Egholm M."/>
            <person name="Wing R.A."/>
        </authorList>
    </citation>
    <scope>NUCLEOTIDE SEQUENCE [LARGE SCALE GENOMIC DNA]</scope>
    <source>
        <strain evidence="1">cv. IRGC 105608</strain>
    </source>
</reference>
<keyword evidence="2" id="KW-1185">Reference proteome</keyword>
<dbReference type="Gene3D" id="1.25.40.20">
    <property type="entry name" value="Ankyrin repeat-containing domain"/>
    <property type="match status" value="1"/>
</dbReference>
<dbReference type="EnsemblPlants" id="OBART09G05860.1">
    <property type="protein sequence ID" value="OBART09G05860.1"/>
    <property type="gene ID" value="OBART09G05860"/>
</dbReference>
<dbReference type="InterPro" id="IPR036770">
    <property type="entry name" value="Ankyrin_rpt-contain_sf"/>
</dbReference>
<dbReference type="HOGENOM" id="CLU_1162656_0_0_1"/>
<evidence type="ECO:0000313" key="1">
    <source>
        <dbReference type="EnsemblPlants" id="OBART09G05860.1"/>
    </source>
</evidence>
<proteinExistence type="predicted"/>
<organism evidence="1">
    <name type="scientific">Oryza barthii</name>
    <dbReference type="NCBI Taxonomy" id="65489"/>
    <lineage>
        <taxon>Eukaryota</taxon>
        <taxon>Viridiplantae</taxon>
        <taxon>Streptophyta</taxon>
        <taxon>Embryophyta</taxon>
        <taxon>Tracheophyta</taxon>
        <taxon>Spermatophyta</taxon>
        <taxon>Magnoliopsida</taxon>
        <taxon>Liliopsida</taxon>
        <taxon>Poales</taxon>
        <taxon>Poaceae</taxon>
        <taxon>BOP clade</taxon>
        <taxon>Oryzoideae</taxon>
        <taxon>Oryzeae</taxon>
        <taxon>Oryzinae</taxon>
        <taxon>Oryza</taxon>
    </lineage>
</organism>
<reference evidence="1" key="2">
    <citation type="submission" date="2015-03" db="UniProtKB">
        <authorList>
            <consortium name="EnsemblPlants"/>
        </authorList>
    </citation>
    <scope>IDENTIFICATION</scope>
</reference>
<dbReference type="Gramene" id="OBART09G05860.1">
    <property type="protein sequence ID" value="OBART09G05860.1"/>
    <property type="gene ID" value="OBART09G05860"/>
</dbReference>
<dbReference type="Pfam" id="PF00023">
    <property type="entry name" value="Ank"/>
    <property type="match status" value="1"/>
</dbReference>
<dbReference type="SMART" id="SM00248">
    <property type="entry name" value="ANK"/>
    <property type="match status" value="3"/>
</dbReference>
<protein>
    <submittedName>
        <fullName evidence="1">Uncharacterized protein</fullName>
    </submittedName>
</protein>
<dbReference type="SUPFAM" id="SSF48403">
    <property type="entry name" value="Ankyrin repeat"/>
    <property type="match status" value="1"/>
</dbReference>
<dbReference type="STRING" id="65489.A0A0D3H5D9"/>
<name>A0A0D3H5D9_9ORYZ</name>
<dbReference type="PANTHER" id="PTHR24121">
    <property type="entry name" value="NO MECHANORECEPTOR POTENTIAL C, ISOFORM D-RELATED"/>
    <property type="match status" value="1"/>
</dbReference>
<sequence>MIYNKASRLLDAINREMDTPLHCAVRAGNIGMVSCLIELAAGEQNYHHGARWKVKDLLRRTNKHEETVLHRTIRSGNKMLLEKLMSEDPELVCVPKDGASPLYLAIALRCWDIVFESELLVASFKKFSYFGPCGQNVFHIAVLSERGLEKLLEICRRENLPFLHLIEQDDQHGATPLHMAASADDWKISFSSMNAYYMIRHLGSSWCVLRHMTREGPTKLLIQVNESSLYQPDKWDCTP</sequence>
<dbReference type="Proteomes" id="UP000026960">
    <property type="component" value="Chromosome 9"/>
</dbReference>
<dbReference type="PANTHER" id="PTHR24121:SF21">
    <property type="entry name" value="ANKYRIN REPEAT FAMILY PROTEIN"/>
    <property type="match status" value="1"/>
</dbReference>
<dbReference type="InterPro" id="IPR002110">
    <property type="entry name" value="Ankyrin_rpt"/>
</dbReference>
<accession>A0A0D3H5D9</accession>
<dbReference type="AlphaFoldDB" id="A0A0D3H5D9"/>
<evidence type="ECO:0000313" key="2">
    <source>
        <dbReference type="Proteomes" id="UP000026960"/>
    </source>
</evidence>